<protein>
    <submittedName>
        <fullName evidence="2">Uncharacterized protein</fullName>
    </submittedName>
</protein>
<gene>
    <name evidence="2" type="ORF">Prum_082550</name>
</gene>
<evidence type="ECO:0000313" key="2">
    <source>
        <dbReference type="EMBL" id="GFJ94613.1"/>
    </source>
</evidence>
<sequence>MSAVVKWVVLAAVLLGLVILVLAVRPVVGRLGRLRRAALTLQRRQAEAERLQTTALALQREVETLRLKTEITQERLADIKVKRGAHSR</sequence>
<keyword evidence="1" id="KW-0175">Coiled coil</keyword>
<organism evidence="2 3">
    <name type="scientific">Phytohabitans rumicis</name>
    <dbReference type="NCBI Taxonomy" id="1076125"/>
    <lineage>
        <taxon>Bacteria</taxon>
        <taxon>Bacillati</taxon>
        <taxon>Actinomycetota</taxon>
        <taxon>Actinomycetes</taxon>
        <taxon>Micromonosporales</taxon>
        <taxon>Micromonosporaceae</taxon>
    </lineage>
</organism>
<proteinExistence type="predicted"/>
<evidence type="ECO:0000256" key="1">
    <source>
        <dbReference type="SAM" id="Coils"/>
    </source>
</evidence>
<keyword evidence="3" id="KW-1185">Reference proteome</keyword>
<name>A0A6V8LBM0_9ACTN</name>
<reference evidence="2 3" key="1">
    <citation type="submission" date="2020-03" db="EMBL/GenBank/DDBJ databases">
        <title>Whole genome shotgun sequence of Phytohabitans rumicis NBRC 108638.</title>
        <authorList>
            <person name="Komaki H."/>
            <person name="Tamura T."/>
        </authorList>
    </citation>
    <scope>NUCLEOTIDE SEQUENCE [LARGE SCALE GENOMIC DNA]</scope>
    <source>
        <strain evidence="2 3">NBRC 108638</strain>
    </source>
</reference>
<dbReference type="AlphaFoldDB" id="A0A6V8LBM0"/>
<dbReference type="EMBL" id="BLPG01000001">
    <property type="protein sequence ID" value="GFJ94613.1"/>
    <property type="molecule type" value="Genomic_DNA"/>
</dbReference>
<reference evidence="2 3" key="2">
    <citation type="submission" date="2020-03" db="EMBL/GenBank/DDBJ databases">
        <authorList>
            <person name="Ichikawa N."/>
            <person name="Kimura A."/>
            <person name="Kitahashi Y."/>
            <person name="Uohara A."/>
        </authorList>
    </citation>
    <scope>NUCLEOTIDE SEQUENCE [LARGE SCALE GENOMIC DNA]</scope>
    <source>
        <strain evidence="2 3">NBRC 108638</strain>
    </source>
</reference>
<accession>A0A6V8LBM0</accession>
<feature type="coiled-coil region" evidence="1">
    <location>
        <begin position="41"/>
        <end position="68"/>
    </location>
</feature>
<comment type="caution">
    <text evidence="2">The sequence shown here is derived from an EMBL/GenBank/DDBJ whole genome shotgun (WGS) entry which is preliminary data.</text>
</comment>
<evidence type="ECO:0000313" key="3">
    <source>
        <dbReference type="Proteomes" id="UP000482960"/>
    </source>
</evidence>
<dbReference type="Proteomes" id="UP000482960">
    <property type="component" value="Unassembled WGS sequence"/>
</dbReference>